<feature type="transmembrane region" description="Helical" evidence="5">
    <location>
        <begin position="394"/>
        <end position="422"/>
    </location>
</feature>
<feature type="transmembrane region" description="Helical" evidence="5">
    <location>
        <begin position="53"/>
        <end position="73"/>
    </location>
</feature>
<feature type="transmembrane region" description="Helical" evidence="5">
    <location>
        <begin position="224"/>
        <end position="257"/>
    </location>
</feature>
<dbReference type="InterPro" id="IPR051533">
    <property type="entry name" value="WaaL-like"/>
</dbReference>
<proteinExistence type="predicted"/>
<evidence type="ECO:0000256" key="4">
    <source>
        <dbReference type="ARBA" id="ARBA00023136"/>
    </source>
</evidence>
<evidence type="ECO:0000313" key="7">
    <source>
        <dbReference type="EMBL" id="MDQ9129363.1"/>
    </source>
</evidence>
<gene>
    <name evidence="7" type="ORF">RDT67_23370</name>
</gene>
<dbReference type="Proteomes" id="UP001224622">
    <property type="component" value="Unassembled WGS sequence"/>
</dbReference>
<dbReference type="GO" id="GO:0016020">
    <property type="term" value="C:membrane"/>
    <property type="evidence" value="ECO:0007669"/>
    <property type="project" value="UniProtKB-SubCell"/>
</dbReference>
<comment type="subcellular location">
    <subcellularLocation>
        <location evidence="1">Membrane</location>
        <topology evidence="1">Multi-pass membrane protein</topology>
    </subcellularLocation>
</comment>
<feature type="transmembrane region" description="Helical" evidence="5">
    <location>
        <begin position="24"/>
        <end position="47"/>
    </location>
</feature>
<evidence type="ECO:0000259" key="6">
    <source>
        <dbReference type="Pfam" id="PF04932"/>
    </source>
</evidence>
<feature type="transmembrane region" description="Helical" evidence="5">
    <location>
        <begin position="85"/>
        <end position="105"/>
    </location>
</feature>
<protein>
    <recommendedName>
        <fullName evidence="6">O-antigen ligase-related domain-containing protein</fullName>
    </recommendedName>
</protein>
<evidence type="ECO:0000256" key="3">
    <source>
        <dbReference type="ARBA" id="ARBA00022989"/>
    </source>
</evidence>
<feature type="transmembrane region" description="Helical" evidence="5">
    <location>
        <begin position="353"/>
        <end position="374"/>
    </location>
</feature>
<organism evidence="7 8">
    <name type="scientific">Serratia fonticola</name>
    <dbReference type="NCBI Taxonomy" id="47917"/>
    <lineage>
        <taxon>Bacteria</taxon>
        <taxon>Pseudomonadati</taxon>
        <taxon>Pseudomonadota</taxon>
        <taxon>Gammaproteobacteria</taxon>
        <taxon>Enterobacterales</taxon>
        <taxon>Yersiniaceae</taxon>
        <taxon>Serratia</taxon>
    </lineage>
</organism>
<comment type="caution">
    <text evidence="7">The sequence shown here is derived from an EMBL/GenBank/DDBJ whole genome shotgun (WGS) entry which is preliminary data.</text>
</comment>
<evidence type="ECO:0000313" key="8">
    <source>
        <dbReference type="Proteomes" id="UP001224622"/>
    </source>
</evidence>
<evidence type="ECO:0000256" key="2">
    <source>
        <dbReference type="ARBA" id="ARBA00022692"/>
    </source>
</evidence>
<evidence type="ECO:0000256" key="5">
    <source>
        <dbReference type="SAM" id="Phobius"/>
    </source>
</evidence>
<accession>A0AAJ1YF51</accession>
<evidence type="ECO:0000256" key="1">
    <source>
        <dbReference type="ARBA" id="ARBA00004141"/>
    </source>
</evidence>
<feature type="transmembrane region" description="Helical" evidence="5">
    <location>
        <begin position="111"/>
        <end position="129"/>
    </location>
</feature>
<feature type="domain" description="O-antigen ligase-related" evidence="6">
    <location>
        <begin position="228"/>
        <end position="365"/>
    </location>
</feature>
<keyword evidence="4 5" id="KW-0472">Membrane</keyword>
<dbReference type="EMBL" id="JAVIGA010000035">
    <property type="protein sequence ID" value="MDQ9129363.1"/>
    <property type="molecule type" value="Genomic_DNA"/>
</dbReference>
<feature type="transmembrane region" description="Helical" evidence="5">
    <location>
        <begin position="264"/>
        <end position="285"/>
    </location>
</feature>
<dbReference type="Pfam" id="PF04932">
    <property type="entry name" value="Wzy_C"/>
    <property type="match status" value="1"/>
</dbReference>
<sequence length="436" mass="48443">MSMLLMGLITGFSFYLFIRNDLEAYLVFSLIVTTLAGFINRLMMYFFGDMTGLVQYLNILLFIPLLFSAIGFYKQALKNKYTLAVFCFFIVVIIYGLIGLFNSVLGTVYDIATYWLFISIILFCSFGKVNINEFSRLLYKSILPLSLIISIYGLTQYFLGPNAIDSFWMTSSEFSIIGIAAPLMVKTFSLTASPGHLAAFCLVSEIFLLSMLSAKFTAVKNKMLVFITLSLLLAVLVVSGVRSVLVMYVVVALLFIFSRKGLKYGIVILPLLTIGLMIAMGYAGVGYLDNILSRLDSFQGVFSGEDVSLNSRISTLRLVSGAILSNPMGYGLGMSGRYGVSEFTNIDNGYVELLYELGLPGLLSVIAFLILFLIKGFNSNSGYLYEKACFYSALSLLGILFLGNILQLNIALYFCVFFGLFLNERIQKNQKFSDNT</sequence>
<dbReference type="InterPro" id="IPR007016">
    <property type="entry name" value="O-antigen_ligase-rel_domated"/>
</dbReference>
<keyword evidence="3 5" id="KW-1133">Transmembrane helix</keyword>
<dbReference type="PANTHER" id="PTHR37422">
    <property type="entry name" value="TEICHURONIC ACID BIOSYNTHESIS PROTEIN TUAE"/>
    <property type="match status" value="1"/>
</dbReference>
<dbReference type="AlphaFoldDB" id="A0AAJ1YF51"/>
<feature type="transmembrane region" description="Helical" evidence="5">
    <location>
        <begin position="141"/>
        <end position="160"/>
    </location>
</feature>
<dbReference type="PANTHER" id="PTHR37422:SF13">
    <property type="entry name" value="LIPOPOLYSACCHARIDE BIOSYNTHESIS PROTEIN PA4999-RELATED"/>
    <property type="match status" value="1"/>
</dbReference>
<name>A0AAJ1YF51_SERFO</name>
<reference evidence="7" key="1">
    <citation type="submission" date="2023-08" db="EMBL/GenBank/DDBJ databases">
        <title>The Comparative Genomic Analysis of Yersiniaceae from Polar Regions.</title>
        <authorList>
            <person name="Goncharov A."/>
            <person name="Aslanov B."/>
            <person name="Kolodzhieva V."/>
            <person name="Azarov D."/>
            <person name="Mochov A."/>
            <person name="Lebedeva E."/>
        </authorList>
    </citation>
    <scope>NUCLEOTIDE SEQUENCE</scope>
    <source>
        <strain evidence="7">Vf</strain>
    </source>
</reference>
<keyword evidence="2 5" id="KW-0812">Transmembrane</keyword>
<feature type="transmembrane region" description="Helical" evidence="5">
    <location>
        <begin position="197"/>
        <end position="218"/>
    </location>
</feature>